<evidence type="ECO:0000313" key="7">
    <source>
        <dbReference type="Proteomes" id="UP000018896"/>
    </source>
</evidence>
<dbReference type="InterPro" id="IPR050492">
    <property type="entry name" value="Bact_metal-bind_prot9"/>
</dbReference>
<dbReference type="GO" id="GO:0046872">
    <property type="term" value="F:metal ion binding"/>
    <property type="evidence" value="ECO:0007669"/>
    <property type="project" value="UniProtKB-KW"/>
</dbReference>
<keyword evidence="3" id="KW-0479">Metal-binding</keyword>
<dbReference type="EMBL" id="BAUV01000015">
    <property type="protein sequence ID" value="GAE35203.1"/>
    <property type="molecule type" value="Genomic_DNA"/>
</dbReference>
<accession>W4QUB0</accession>
<dbReference type="Proteomes" id="UP000018896">
    <property type="component" value="Unassembled WGS sequence"/>
</dbReference>
<dbReference type="Gene3D" id="3.40.50.1980">
    <property type="entry name" value="Nitrogenase molybdenum iron protein domain"/>
    <property type="match status" value="2"/>
</dbReference>
<dbReference type="GO" id="GO:0007155">
    <property type="term" value="P:cell adhesion"/>
    <property type="evidence" value="ECO:0007669"/>
    <property type="project" value="InterPro"/>
</dbReference>
<dbReference type="SUPFAM" id="SSF53807">
    <property type="entry name" value="Helical backbone' metal receptor"/>
    <property type="match status" value="1"/>
</dbReference>
<comment type="subcellular location">
    <subcellularLocation>
        <location evidence="1">Cell envelope</location>
    </subcellularLocation>
</comment>
<comment type="caution">
    <text evidence="6">The sequence shown here is derived from an EMBL/GenBank/DDBJ whole genome shotgun (WGS) entry which is preliminary data.</text>
</comment>
<name>W4QUB0_HALA3</name>
<keyword evidence="7" id="KW-1185">Reference proteome</keyword>
<dbReference type="InterPro" id="IPR006127">
    <property type="entry name" value="ZnuA-like"/>
</dbReference>
<organism evidence="6 7">
    <name type="scientific">Halalkalibacter akibai (strain ATCC 43226 / DSM 21942 / CIP 109018 / JCM 9157 / 1139)</name>
    <name type="common">Bacillus akibai</name>
    <dbReference type="NCBI Taxonomy" id="1236973"/>
    <lineage>
        <taxon>Bacteria</taxon>
        <taxon>Bacillati</taxon>
        <taxon>Bacillota</taxon>
        <taxon>Bacilli</taxon>
        <taxon>Bacillales</taxon>
        <taxon>Bacillaceae</taxon>
        <taxon>Halalkalibacter</taxon>
    </lineage>
</organism>
<keyword evidence="4" id="KW-0732">Signal</keyword>
<dbReference type="InterPro" id="IPR006128">
    <property type="entry name" value="Lipoprotein_PsaA-like"/>
</dbReference>
<dbReference type="eggNOG" id="COG0803">
    <property type="taxonomic scope" value="Bacteria"/>
</dbReference>
<dbReference type="PROSITE" id="PS51257">
    <property type="entry name" value="PROKAR_LIPOPROTEIN"/>
    <property type="match status" value="1"/>
</dbReference>
<dbReference type="InterPro" id="IPR006129">
    <property type="entry name" value="AdhesinB"/>
</dbReference>
<evidence type="ECO:0000313" key="6">
    <source>
        <dbReference type="EMBL" id="GAE35203.1"/>
    </source>
</evidence>
<dbReference type="STRING" id="1236973.JCM9157_2300"/>
<comment type="similarity">
    <text evidence="5">Belongs to the bacterial solute-binding protein 9 family.</text>
</comment>
<dbReference type="OrthoDB" id="9793396at2"/>
<evidence type="ECO:0000256" key="3">
    <source>
        <dbReference type="ARBA" id="ARBA00022723"/>
    </source>
</evidence>
<dbReference type="CDD" id="cd01137">
    <property type="entry name" value="PsaA"/>
    <property type="match status" value="1"/>
</dbReference>
<dbReference type="PANTHER" id="PTHR42953">
    <property type="entry name" value="HIGH-AFFINITY ZINC UPTAKE SYSTEM PROTEIN ZNUA-RELATED"/>
    <property type="match status" value="1"/>
</dbReference>
<dbReference type="RefSeq" id="WP_035664495.1">
    <property type="nucleotide sequence ID" value="NZ_BAUV01000015.1"/>
</dbReference>
<dbReference type="GO" id="GO:0030001">
    <property type="term" value="P:metal ion transport"/>
    <property type="evidence" value="ECO:0007669"/>
    <property type="project" value="InterPro"/>
</dbReference>
<dbReference type="PRINTS" id="PR00690">
    <property type="entry name" value="ADHESNFAMILY"/>
</dbReference>
<dbReference type="Pfam" id="PF01297">
    <property type="entry name" value="ZnuA"/>
    <property type="match status" value="1"/>
</dbReference>
<sequence>MLNRKKWFLVIFSVFVLVGCSSEETHINPSEAVEKEGLTIITSFSILGDIAGEIIGNRGTVEYLVPIGEEPHEYEPVPSDFQKVSDSDVFYVNGLNLEEWLEKLVANVGEIPVVAVSDGITPIMLEGNNEEDPHAWLAIENVKTYVNNILNDLIERDPSGESEYRSNAEQYLKELDGLEAWINEMIESVPNENRFIVVTENAFKYFGASYGFQTEGVWDINSQEEGTPGQVGRVIDLVNDQQIPSLFVETTVDKRYMQTISLDTGVNIAGEVYTDAVGPEGSGAETYILMMKHNVETFVSGLK</sequence>
<protein>
    <submittedName>
        <fullName evidence="6">Manganese ABC transporter</fullName>
    </submittedName>
</protein>
<keyword evidence="2 5" id="KW-0813">Transport</keyword>
<evidence type="ECO:0000256" key="5">
    <source>
        <dbReference type="RuleBase" id="RU003512"/>
    </source>
</evidence>
<dbReference type="PRINTS" id="PR00691">
    <property type="entry name" value="ADHESINB"/>
</dbReference>
<dbReference type="PANTHER" id="PTHR42953:SF1">
    <property type="entry name" value="METAL-BINDING PROTEIN HI_0362-RELATED"/>
    <property type="match status" value="1"/>
</dbReference>
<evidence type="ECO:0000256" key="4">
    <source>
        <dbReference type="ARBA" id="ARBA00022729"/>
    </source>
</evidence>
<evidence type="ECO:0000256" key="2">
    <source>
        <dbReference type="ARBA" id="ARBA00022448"/>
    </source>
</evidence>
<reference evidence="6 7" key="1">
    <citation type="journal article" date="2014" name="Genome Announc.">
        <title>Draft Genome Sequences of Three Alkaliphilic Bacillus Strains, Bacillus wakoensis JCM 9140T, Bacillus akibai JCM 9157T, and Bacillus hemicellulosilyticus JCM 9152T.</title>
        <authorList>
            <person name="Yuki M."/>
            <person name="Oshima K."/>
            <person name="Suda W."/>
            <person name="Oshida Y."/>
            <person name="Kitamura K."/>
            <person name="Iida T."/>
            <person name="Hattori M."/>
            <person name="Ohkuma M."/>
        </authorList>
    </citation>
    <scope>NUCLEOTIDE SEQUENCE [LARGE SCALE GENOMIC DNA]</scope>
    <source>
        <strain evidence="6 7">JCM 9157</strain>
    </source>
</reference>
<dbReference type="GO" id="GO:0030313">
    <property type="term" value="C:cell envelope"/>
    <property type="evidence" value="ECO:0007669"/>
    <property type="project" value="UniProtKB-SubCell"/>
</dbReference>
<dbReference type="AlphaFoldDB" id="W4QUB0"/>
<evidence type="ECO:0000256" key="1">
    <source>
        <dbReference type="ARBA" id="ARBA00004196"/>
    </source>
</evidence>
<gene>
    <name evidence="6" type="ORF">JCM9157_2300</name>
</gene>
<proteinExistence type="inferred from homology"/>